<dbReference type="EMBL" id="CP036268">
    <property type="protein sequence ID" value="QDT39225.1"/>
    <property type="molecule type" value="Genomic_DNA"/>
</dbReference>
<dbReference type="PANTHER" id="PTHR34301">
    <property type="entry name" value="DNA-BINDING PROTEIN-RELATED"/>
    <property type="match status" value="1"/>
</dbReference>
<evidence type="ECO:0000313" key="2">
    <source>
        <dbReference type="EMBL" id="QDT39225.1"/>
    </source>
</evidence>
<dbReference type="PANTHER" id="PTHR34301:SF8">
    <property type="entry name" value="ATPASE DOMAIN-CONTAINING PROTEIN"/>
    <property type="match status" value="1"/>
</dbReference>
<organism evidence="2 3">
    <name type="scientific">Stratiformator vulcanicus</name>
    <dbReference type="NCBI Taxonomy" id="2527980"/>
    <lineage>
        <taxon>Bacteria</taxon>
        <taxon>Pseudomonadati</taxon>
        <taxon>Planctomycetota</taxon>
        <taxon>Planctomycetia</taxon>
        <taxon>Planctomycetales</taxon>
        <taxon>Planctomycetaceae</taxon>
        <taxon>Stratiformator</taxon>
    </lineage>
</organism>
<dbReference type="GO" id="GO:0016887">
    <property type="term" value="F:ATP hydrolysis activity"/>
    <property type="evidence" value="ECO:0007669"/>
    <property type="project" value="InterPro"/>
</dbReference>
<feature type="domain" description="ORC1/DEAH AAA+ ATPase" evidence="1">
    <location>
        <begin position="41"/>
        <end position="196"/>
    </location>
</feature>
<gene>
    <name evidence="2" type="ORF">Pan189_36280</name>
</gene>
<reference evidence="2 3" key="1">
    <citation type="submission" date="2019-02" db="EMBL/GenBank/DDBJ databases">
        <title>Deep-cultivation of Planctomycetes and their phenomic and genomic characterization uncovers novel biology.</title>
        <authorList>
            <person name="Wiegand S."/>
            <person name="Jogler M."/>
            <person name="Boedeker C."/>
            <person name="Pinto D."/>
            <person name="Vollmers J."/>
            <person name="Rivas-Marin E."/>
            <person name="Kohn T."/>
            <person name="Peeters S.H."/>
            <person name="Heuer A."/>
            <person name="Rast P."/>
            <person name="Oberbeckmann S."/>
            <person name="Bunk B."/>
            <person name="Jeske O."/>
            <person name="Meyerdierks A."/>
            <person name="Storesund J.E."/>
            <person name="Kallscheuer N."/>
            <person name="Luecker S."/>
            <person name="Lage O.M."/>
            <person name="Pohl T."/>
            <person name="Merkel B.J."/>
            <person name="Hornburger P."/>
            <person name="Mueller R.-W."/>
            <person name="Bruemmer F."/>
            <person name="Labrenz M."/>
            <person name="Spormann A.M."/>
            <person name="Op den Camp H."/>
            <person name="Overmann J."/>
            <person name="Amann R."/>
            <person name="Jetten M.S.M."/>
            <person name="Mascher T."/>
            <person name="Medema M.H."/>
            <person name="Devos D.P."/>
            <person name="Kaster A.-K."/>
            <person name="Ovreas L."/>
            <person name="Rohde M."/>
            <person name="Galperin M.Y."/>
            <person name="Jogler C."/>
        </authorList>
    </citation>
    <scope>NUCLEOTIDE SEQUENCE [LARGE SCALE GENOMIC DNA]</scope>
    <source>
        <strain evidence="2 3">Pan189</strain>
    </source>
</reference>
<protein>
    <submittedName>
        <fullName evidence="2">Archaeal ATPase</fullName>
    </submittedName>
</protein>
<dbReference type="InterPro" id="IPR027417">
    <property type="entry name" value="P-loop_NTPase"/>
</dbReference>
<keyword evidence="3" id="KW-1185">Reference proteome</keyword>
<dbReference type="KEGG" id="svp:Pan189_36280"/>
<dbReference type="SUPFAM" id="SSF52540">
    <property type="entry name" value="P-loop containing nucleoside triphosphate hydrolases"/>
    <property type="match status" value="1"/>
</dbReference>
<accession>A0A517R5W2</accession>
<name>A0A517R5W2_9PLAN</name>
<sequence>MKKFNATDVFTPSTPAKVAFVEREQPRNQLVDAIITPGMQIVVYGHSGSGKTTLIHNKLEQTREFWIKTSCTSASTIDSLILDAFDKLGPYYKAESTEKRTRSASANIKSSYLDCEAQLSSFRSYSESETQKRVLPPQITMPRLIDFLGESGALWIVEDFHKLPPQEKKKFAQILKQFMDASAEYREIKVIAIGAKKTAREVIEYDPEMENRVAEIYVPLMDRKELFQVIGIGEDKLNCEFSAKHTDLIARLSNGLGAVCHQLCLNMCFEANLSVTEKDTVYFKDEHFDAALARFLSDKSDTFKKQYEKATRRKQSGKFDNCKLIVHAIAEMGEDGGTYAEILKHIHTSHPKYPAGNLTNYLKQLQTPERAEIIKQDSASGRFSFFNQFMKTYVYMLARNEDSTSMKPQTKLIEGKVSFQVKFNAEGKLVLVRNRKPDRD</sequence>
<dbReference type="Gene3D" id="3.40.50.300">
    <property type="entry name" value="P-loop containing nucleotide triphosphate hydrolases"/>
    <property type="match status" value="1"/>
</dbReference>
<dbReference type="RefSeq" id="WP_145365377.1">
    <property type="nucleotide sequence ID" value="NZ_CP036268.1"/>
</dbReference>
<evidence type="ECO:0000313" key="3">
    <source>
        <dbReference type="Proteomes" id="UP000317318"/>
    </source>
</evidence>
<dbReference type="AlphaFoldDB" id="A0A517R5W2"/>
<proteinExistence type="predicted"/>
<dbReference type="OrthoDB" id="7020775at2"/>
<dbReference type="InterPro" id="IPR049945">
    <property type="entry name" value="AAA_22"/>
</dbReference>
<evidence type="ECO:0000259" key="1">
    <source>
        <dbReference type="Pfam" id="PF13401"/>
    </source>
</evidence>
<dbReference type="Proteomes" id="UP000317318">
    <property type="component" value="Chromosome"/>
</dbReference>
<dbReference type="Pfam" id="PF13401">
    <property type="entry name" value="AAA_22"/>
    <property type="match status" value="1"/>
</dbReference>